<dbReference type="AlphaFoldDB" id="A0A1M6LY47"/>
<dbReference type="STRING" id="1121266.SAMN02745883_00392"/>
<sequence length="309" mass="36306">MRRNRIKTRRKNKNKLLTVLFFVFLLPVISISIGYFGTKYFIAPKLIKSTYVEKRPENKGKELVDKLVQKNNNKKENSEMNDKVEKNKTAEEKRENAVENVKEEKKYTFELPAMSIFNVQVGSFSDIKYAQNQIEELRKKGFEGHIIKSNRYKVIAMSFLKRDDAEKFKERIKNVYNDAFIFSINLPVRSIKYGESGKEYSTVASNELNELINFYQSFSKFIVSNNIENVDNNTIIQFIDREINRLNKIYNSMKDLKPTSEFSDFNNNFISIVKDTKLMLEDIKKTSVGNRKALYKVFMNSLNRYSTII</sequence>
<keyword evidence="4" id="KW-1185">Reference proteome</keyword>
<organism evidence="3 4">
    <name type="scientific">Caminicella sporogenes DSM 14501</name>
    <dbReference type="NCBI Taxonomy" id="1121266"/>
    <lineage>
        <taxon>Bacteria</taxon>
        <taxon>Bacillati</taxon>
        <taxon>Bacillota</taxon>
        <taxon>Clostridia</taxon>
        <taxon>Peptostreptococcales</taxon>
        <taxon>Caminicellaceae</taxon>
        <taxon>Caminicella</taxon>
    </lineage>
</organism>
<evidence type="ECO:0000256" key="1">
    <source>
        <dbReference type="SAM" id="MobiDB-lite"/>
    </source>
</evidence>
<evidence type="ECO:0000313" key="3">
    <source>
        <dbReference type="EMBL" id="SHJ76102.1"/>
    </source>
</evidence>
<dbReference type="InterPro" id="IPR036680">
    <property type="entry name" value="SPOR-like_sf"/>
</dbReference>
<dbReference type="Proteomes" id="UP000184082">
    <property type="component" value="Unassembled WGS sequence"/>
</dbReference>
<protein>
    <submittedName>
        <fullName evidence="3">Sporulation related domain-containing protein</fullName>
    </submittedName>
</protein>
<name>A0A1M6LY47_9FIRM</name>
<feature type="domain" description="SPOR" evidence="2">
    <location>
        <begin position="117"/>
        <end position="181"/>
    </location>
</feature>
<dbReference type="GO" id="GO:0042834">
    <property type="term" value="F:peptidoglycan binding"/>
    <property type="evidence" value="ECO:0007669"/>
    <property type="project" value="InterPro"/>
</dbReference>
<dbReference type="RefSeq" id="WP_072965691.1">
    <property type="nucleotide sequence ID" value="NZ_FRAJ01000003.1"/>
</dbReference>
<dbReference type="EMBL" id="FRAJ01000003">
    <property type="protein sequence ID" value="SHJ76102.1"/>
    <property type="molecule type" value="Genomic_DNA"/>
</dbReference>
<proteinExistence type="predicted"/>
<dbReference type="Gene3D" id="3.30.70.1070">
    <property type="entry name" value="Sporulation related repeat"/>
    <property type="match status" value="1"/>
</dbReference>
<accession>A0A1M6LY47</accession>
<dbReference type="SUPFAM" id="SSF110997">
    <property type="entry name" value="Sporulation related repeat"/>
    <property type="match status" value="1"/>
</dbReference>
<evidence type="ECO:0000259" key="2">
    <source>
        <dbReference type="Pfam" id="PF05036"/>
    </source>
</evidence>
<feature type="region of interest" description="Disordered" evidence="1">
    <location>
        <begin position="70"/>
        <end position="96"/>
    </location>
</feature>
<evidence type="ECO:0000313" key="4">
    <source>
        <dbReference type="Proteomes" id="UP000184082"/>
    </source>
</evidence>
<reference evidence="3 4" key="1">
    <citation type="submission" date="2016-11" db="EMBL/GenBank/DDBJ databases">
        <authorList>
            <person name="Jaros S."/>
            <person name="Januszkiewicz K."/>
            <person name="Wedrychowicz H."/>
        </authorList>
    </citation>
    <scope>NUCLEOTIDE SEQUENCE [LARGE SCALE GENOMIC DNA]</scope>
    <source>
        <strain evidence="3 4">DSM 14501</strain>
    </source>
</reference>
<dbReference type="Pfam" id="PF05036">
    <property type="entry name" value="SPOR"/>
    <property type="match status" value="1"/>
</dbReference>
<gene>
    <name evidence="3" type="ORF">SAMN02745883_00392</name>
</gene>
<dbReference type="InterPro" id="IPR007730">
    <property type="entry name" value="SPOR-like_dom"/>
</dbReference>